<name>A0AA35L1W6_9SAUR</name>
<keyword evidence="2" id="KW-1185">Reference proteome</keyword>
<sequence length="75" mass="8610">MLLVVFYMPRTEKWPAVIWIDKKSKQMKRMSVMAVNEDCVKQAKPGTTLQGRKIAHIFIAKAEGRHPNHHLSPGK</sequence>
<evidence type="ECO:0000313" key="2">
    <source>
        <dbReference type="Proteomes" id="UP001178461"/>
    </source>
</evidence>
<proteinExistence type="predicted"/>
<reference evidence="1" key="1">
    <citation type="submission" date="2022-12" db="EMBL/GenBank/DDBJ databases">
        <authorList>
            <person name="Alioto T."/>
            <person name="Alioto T."/>
            <person name="Gomez Garrido J."/>
        </authorList>
    </citation>
    <scope>NUCLEOTIDE SEQUENCE</scope>
</reference>
<dbReference type="EMBL" id="OX395137">
    <property type="protein sequence ID" value="CAI5788375.1"/>
    <property type="molecule type" value="Genomic_DNA"/>
</dbReference>
<dbReference type="Proteomes" id="UP001178461">
    <property type="component" value="Chromosome 12"/>
</dbReference>
<organism evidence="1 2">
    <name type="scientific">Podarcis lilfordi</name>
    <name type="common">Lilford's wall lizard</name>
    <dbReference type="NCBI Taxonomy" id="74358"/>
    <lineage>
        <taxon>Eukaryota</taxon>
        <taxon>Metazoa</taxon>
        <taxon>Chordata</taxon>
        <taxon>Craniata</taxon>
        <taxon>Vertebrata</taxon>
        <taxon>Euteleostomi</taxon>
        <taxon>Lepidosauria</taxon>
        <taxon>Squamata</taxon>
        <taxon>Bifurcata</taxon>
        <taxon>Unidentata</taxon>
        <taxon>Episquamata</taxon>
        <taxon>Laterata</taxon>
        <taxon>Lacertibaenia</taxon>
        <taxon>Lacertidae</taxon>
        <taxon>Podarcis</taxon>
    </lineage>
</organism>
<gene>
    <name evidence="1" type="ORF">PODLI_1B024299</name>
</gene>
<evidence type="ECO:0000313" key="1">
    <source>
        <dbReference type="EMBL" id="CAI5788375.1"/>
    </source>
</evidence>
<dbReference type="AlphaFoldDB" id="A0AA35L1W6"/>
<accession>A0AA35L1W6</accession>
<protein>
    <submittedName>
        <fullName evidence="1">Uncharacterized protein</fullName>
    </submittedName>
</protein>